<dbReference type="Gene3D" id="3.30.2010.10">
    <property type="entry name" value="Metalloproteases ('zincins'), catalytic domain"/>
    <property type="match status" value="1"/>
</dbReference>
<evidence type="ECO:0000256" key="5">
    <source>
        <dbReference type="ARBA" id="ARBA00023049"/>
    </source>
</evidence>
<feature type="transmembrane region" description="Helical" evidence="7">
    <location>
        <begin position="6"/>
        <end position="26"/>
    </location>
</feature>
<feature type="transmembrane region" description="Helical" evidence="7">
    <location>
        <begin position="84"/>
        <end position="109"/>
    </location>
</feature>
<evidence type="ECO:0000256" key="2">
    <source>
        <dbReference type="ARBA" id="ARBA00022723"/>
    </source>
</evidence>
<dbReference type="PANTHER" id="PTHR34978">
    <property type="entry name" value="POSSIBLE SENSOR-TRANSDUCER PROTEIN BLAR"/>
    <property type="match status" value="1"/>
</dbReference>
<evidence type="ECO:0000256" key="4">
    <source>
        <dbReference type="ARBA" id="ARBA00022833"/>
    </source>
</evidence>
<keyword evidence="7" id="KW-1133">Transmembrane helix</keyword>
<comment type="similarity">
    <text evidence="6">Belongs to the peptidase M48 family.</text>
</comment>
<evidence type="ECO:0000256" key="7">
    <source>
        <dbReference type="SAM" id="Phobius"/>
    </source>
</evidence>
<feature type="transmembrane region" description="Helical" evidence="7">
    <location>
        <begin position="33"/>
        <end position="55"/>
    </location>
</feature>
<dbReference type="RefSeq" id="WP_032755069.1">
    <property type="nucleotide sequence ID" value="NZ_BMUG01000008.1"/>
</dbReference>
<protein>
    <recommendedName>
        <fullName evidence="8">Peptidase M48 domain-containing protein</fullName>
    </recommendedName>
</protein>
<gene>
    <name evidence="9" type="ORF">Smic_07930</name>
</gene>
<keyword evidence="1 6" id="KW-0645">Protease</keyword>
<proteinExistence type="inferred from homology"/>
<dbReference type="GO" id="GO:0006508">
    <property type="term" value="P:proteolysis"/>
    <property type="evidence" value="ECO:0007669"/>
    <property type="project" value="UniProtKB-KW"/>
</dbReference>
<keyword evidence="4 6" id="KW-0862">Zinc</keyword>
<dbReference type="Pfam" id="PF01435">
    <property type="entry name" value="Peptidase_M48"/>
    <property type="match status" value="1"/>
</dbReference>
<dbReference type="InterPro" id="IPR001915">
    <property type="entry name" value="Peptidase_M48"/>
</dbReference>
<keyword evidence="7" id="KW-0812">Transmembrane</keyword>
<evidence type="ECO:0000256" key="1">
    <source>
        <dbReference type="ARBA" id="ARBA00022670"/>
    </source>
</evidence>
<evidence type="ECO:0000259" key="8">
    <source>
        <dbReference type="Pfam" id="PF01435"/>
    </source>
</evidence>
<comment type="cofactor">
    <cofactor evidence="6">
        <name>Zn(2+)</name>
        <dbReference type="ChEBI" id="CHEBI:29105"/>
    </cofactor>
    <text evidence="6">Binds 1 zinc ion per subunit.</text>
</comment>
<feature type="domain" description="Peptidase M48" evidence="8">
    <location>
        <begin position="119"/>
        <end position="188"/>
    </location>
</feature>
<accession>A0A7J0CKH0</accession>
<keyword evidence="3 6" id="KW-0378">Hydrolase</keyword>
<dbReference type="PANTHER" id="PTHR34978:SF3">
    <property type="entry name" value="SLR0241 PROTEIN"/>
    <property type="match status" value="1"/>
</dbReference>
<name>A0A7J0CKH0_STRMI</name>
<evidence type="ECO:0000313" key="10">
    <source>
        <dbReference type="Proteomes" id="UP000498740"/>
    </source>
</evidence>
<feature type="transmembrane region" description="Helical" evidence="7">
    <location>
        <begin position="276"/>
        <end position="298"/>
    </location>
</feature>
<sequence>MNAAPALIGYAAVVGTLAPKVMLGSLWPQRSPVLAIGVWFALAVTFSLSLSLAALNVANPDAHLHGLLYSCRAVLGLGSSADSALAQAGVALCVVLVTAHLAGFAFHAVRARVARGGHRDVLEKVGRRSVHLDATVVEHAVPAAYCLPGRRPRIVVSTGAVDLLSGTELGAVIEHERAHILGRHHLILSGSHAFAWVFPGVPLARHVREQVPLLLEMAADDRALRRFPRGTLAAAMFAMASGEAPQGALAAGGRTVLVRLKRILGPARGAHPALRCAVGAGAVIAPLLPVLLVCPVGLG</sequence>
<evidence type="ECO:0000313" key="9">
    <source>
        <dbReference type="EMBL" id="GFN02237.1"/>
    </source>
</evidence>
<evidence type="ECO:0000256" key="3">
    <source>
        <dbReference type="ARBA" id="ARBA00022801"/>
    </source>
</evidence>
<evidence type="ECO:0000256" key="6">
    <source>
        <dbReference type="RuleBase" id="RU003983"/>
    </source>
</evidence>
<reference evidence="9 10" key="1">
    <citation type="submission" date="2020-05" db="EMBL/GenBank/DDBJ databases">
        <title>Whole genome shotgun sequence of Streptomyces microflavus NBRC 13062.</title>
        <authorList>
            <person name="Komaki H."/>
            <person name="Tamura T."/>
        </authorList>
    </citation>
    <scope>NUCLEOTIDE SEQUENCE [LARGE SCALE GENOMIC DNA]</scope>
    <source>
        <strain evidence="9 10">NBRC 13062</strain>
    </source>
</reference>
<dbReference type="CDD" id="cd07326">
    <property type="entry name" value="M56_BlaR1_MecR1_like"/>
    <property type="match status" value="1"/>
</dbReference>
<comment type="caution">
    <text evidence="9">The sequence shown here is derived from an EMBL/GenBank/DDBJ whole genome shotgun (WGS) entry which is preliminary data.</text>
</comment>
<dbReference type="InterPro" id="IPR052173">
    <property type="entry name" value="Beta-lactam_resp_regulator"/>
</dbReference>
<dbReference type="EMBL" id="BLWD01000001">
    <property type="protein sequence ID" value="GFN02237.1"/>
    <property type="molecule type" value="Genomic_DNA"/>
</dbReference>
<keyword evidence="5 6" id="KW-0482">Metalloprotease</keyword>
<keyword evidence="2" id="KW-0479">Metal-binding</keyword>
<keyword evidence="7" id="KW-0472">Membrane</keyword>
<dbReference type="GO" id="GO:0046872">
    <property type="term" value="F:metal ion binding"/>
    <property type="evidence" value="ECO:0007669"/>
    <property type="project" value="UniProtKB-KW"/>
</dbReference>
<dbReference type="GO" id="GO:0004222">
    <property type="term" value="F:metalloendopeptidase activity"/>
    <property type="evidence" value="ECO:0007669"/>
    <property type="project" value="InterPro"/>
</dbReference>
<dbReference type="AlphaFoldDB" id="A0A7J0CKH0"/>
<organism evidence="9 10">
    <name type="scientific">Streptomyces microflavus</name>
    <name type="common">Streptomyces lipmanii</name>
    <dbReference type="NCBI Taxonomy" id="1919"/>
    <lineage>
        <taxon>Bacteria</taxon>
        <taxon>Bacillati</taxon>
        <taxon>Actinomycetota</taxon>
        <taxon>Actinomycetes</taxon>
        <taxon>Kitasatosporales</taxon>
        <taxon>Streptomycetaceae</taxon>
        <taxon>Streptomyces</taxon>
    </lineage>
</organism>
<dbReference type="Proteomes" id="UP000498740">
    <property type="component" value="Unassembled WGS sequence"/>
</dbReference>